<keyword evidence="1" id="KW-0812">Transmembrane</keyword>
<sequence length="53" mass="5662">MIPATSITLSSGWNNRFTFLYGAAILVTSSIHGFARTIFSSTTVVSPTIPNTL</sequence>
<name>J9FR23_9ZZZZ</name>
<comment type="caution">
    <text evidence="2">The sequence shown here is derived from an EMBL/GenBank/DDBJ whole genome shotgun (WGS) entry which is preliminary data.</text>
</comment>
<keyword evidence="1" id="KW-0472">Membrane</keyword>
<evidence type="ECO:0000256" key="1">
    <source>
        <dbReference type="SAM" id="Phobius"/>
    </source>
</evidence>
<dbReference type="AlphaFoldDB" id="J9FR23"/>
<organism evidence="2">
    <name type="scientific">gut metagenome</name>
    <dbReference type="NCBI Taxonomy" id="749906"/>
    <lineage>
        <taxon>unclassified sequences</taxon>
        <taxon>metagenomes</taxon>
        <taxon>organismal metagenomes</taxon>
    </lineage>
</organism>
<proteinExistence type="predicted"/>
<keyword evidence="1" id="KW-1133">Transmembrane helix</keyword>
<evidence type="ECO:0000313" key="2">
    <source>
        <dbReference type="EMBL" id="EJW92022.1"/>
    </source>
</evidence>
<protein>
    <submittedName>
        <fullName evidence="2">Uncharacterized protein</fullName>
    </submittedName>
</protein>
<accession>J9FR23</accession>
<gene>
    <name evidence="2" type="ORF">EVA_19871</name>
</gene>
<dbReference type="EMBL" id="AMCI01007803">
    <property type="protein sequence ID" value="EJW92022.1"/>
    <property type="molecule type" value="Genomic_DNA"/>
</dbReference>
<feature type="transmembrane region" description="Helical" evidence="1">
    <location>
        <begin position="19"/>
        <end position="39"/>
    </location>
</feature>
<reference evidence="2" key="1">
    <citation type="journal article" date="2012" name="PLoS ONE">
        <title>Gene sets for utilization of primary and secondary nutrition supplies in the distal gut of endangered iberian lynx.</title>
        <authorList>
            <person name="Alcaide M."/>
            <person name="Messina E."/>
            <person name="Richter M."/>
            <person name="Bargiela R."/>
            <person name="Peplies J."/>
            <person name="Huws S.A."/>
            <person name="Newbold C.J."/>
            <person name="Golyshin P.N."/>
            <person name="Simon M.A."/>
            <person name="Lopez G."/>
            <person name="Yakimov M.M."/>
            <person name="Ferrer M."/>
        </authorList>
    </citation>
    <scope>NUCLEOTIDE SEQUENCE</scope>
</reference>